<accession>A0A251UB74</accession>
<evidence type="ECO:0000313" key="2">
    <source>
        <dbReference type="Proteomes" id="UP000215914"/>
    </source>
</evidence>
<proteinExistence type="predicted"/>
<dbReference type="InParanoid" id="A0A251UB74"/>
<organism evidence="1 2">
    <name type="scientific">Helianthus annuus</name>
    <name type="common">Common sunflower</name>
    <dbReference type="NCBI Taxonomy" id="4232"/>
    <lineage>
        <taxon>Eukaryota</taxon>
        <taxon>Viridiplantae</taxon>
        <taxon>Streptophyta</taxon>
        <taxon>Embryophyta</taxon>
        <taxon>Tracheophyta</taxon>
        <taxon>Spermatophyta</taxon>
        <taxon>Magnoliopsida</taxon>
        <taxon>eudicotyledons</taxon>
        <taxon>Gunneridae</taxon>
        <taxon>Pentapetalae</taxon>
        <taxon>asterids</taxon>
        <taxon>campanulids</taxon>
        <taxon>Asterales</taxon>
        <taxon>Asteraceae</taxon>
        <taxon>Asteroideae</taxon>
        <taxon>Heliantheae alliance</taxon>
        <taxon>Heliantheae</taxon>
        <taxon>Helianthus</taxon>
    </lineage>
</organism>
<name>A0A251UB74_HELAN</name>
<protein>
    <submittedName>
        <fullName evidence="1">Uncharacterized protein</fullName>
    </submittedName>
</protein>
<evidence type="ECO:0000313" key="1">
    <source>
        <dbReference type="EMBL" id="OTG20374.1"/>
    </source>
</evidence>
<reference evidence="2" key="1">
    <citation type="journal article" date="2017" name="Nature">
        <title>The sunflower genome provides insights into oil metabolism, flowering and Asterid evolution.</title>
        <authorList>
            <person name="Badouin H."/>
            <person name="Gouzy J."/>
            <person name="Grassa C.J."/>
            <person name="Murat F."/>
            <person name="Staton S.E."/>
            <person name="Cottret L."/>
            <person name="Lelandais-Briere C."/>
            <person name="Owens G.L."/>
            <person name="Carrere S."/>
            <person name="Mayjonade B."/>
            <person name="Legrand L."/>
            <person name="Gill N."/>
            <person name="Kane N.C."/>
            <person name="Bowers J.E."/>
            <person name="Hubner S."/>
            <person name="Bellec A."/>
            <person name="Berard A."/>
            <person name="Berges H."/>
            <person name="Blanchet N."/>
            <person name="Boniface M.C."/>
            <person name="Brunel D."/>
            <person name="Catrice O."/>
            <person name="Chaidir N."/>
            <person name="Claudel C."/>
            <person name="Donnadieu C."/>
            <person name="Faraut T."/>
            <person name="Fievet G."/>
            <person name="Helmstetter N."/>
            <person name="King M."/>
            <person name="Knapp S.J."/>
            <person name="Lai Z."/>
            <person name="Le Paslier M.C."/>
            <person name="Lippi Y."/>
            <person name="Lorenzon L."/>
            <person name="Mandel J.R."/>
            <person name="Marage G."/>
            <person name="Marchand G."/>
            <person name="Marquand E."/>
            <person name="Bret-Mestries E."/>
            <person name="Morien E."/>
            <person name="Nambeesan S."/>
            <person name="Nguyen T."/>
            <person name="Pegot-Espagnet P."/>
            <person name="Pouilly N."/>
            <person name="Raftis F."/>
            <person name="Sallet E."/>
            <person name="Schiex T."/>
            <person name="Thomas J."/>
            <person name="Vandecasteele C."/>
            <person name="Vares D."/>
            <person name="Vear F."/>
            <person name="Vautrin S."/>
            <person name="Crespi M."/>
            <person name="Mangin B."/>
            <person name="Burke J.M."/>
            <person name="Salse J."/>
            <person name="Munos S."/>
            <person name="Vincourt P."/>
            <person name="Rieseberg L.H."/>
            <person name="Langlade N.B."/>
        </authorList>
    </citation>
    <scope>NUCLEOTIDE SEQUENCE [LARGE SCALE GENOMIC DNA]</scope>
    <source>
        <strain evidence="2">cv. SF193</strain>
    </source>
</reference>
<sequence length="99" mass="11501">MSLNTPKPFTAFSLQLLRIPKFFHISMDFLIQATYIDFTSASSSSASSFSSIYFGFSLFIHLEIFRISWKMGIGLSIFDFKRIWNYPQTEYGIKPSEVY</sequence>
<keyword evidence="2" id="KW-1185">Reference proteome</keyword>
<dbReference type="Proteomes" id="UP000215914">
    <property type="component" value="Chromosome 7"/>
</dbReference>
<dbReference type="EMBL" id="CM007896">
    <property type="protein sequence ID" value="OTG20374.1"/>
    <property type="molecule type" value="Genomic_DNA"/>
</dbReference>
<gene>
    <name evidence="1" type="ORF">HannXRQ_Chr07g0192321</name>
</gene>
<dbReference type="AlphaFoldDB" id="A0A251UB74"/>